<dbReference type="InterPro" id="IPR019495">
    <property type="entry name" value="EXOSC1_C"/>
</dbReference>
<organism evidence="10 11">
    <name type="scientific">Perkinsus olseni</name>
    <name type="common">Perkinsus atlanticus</name>
    <dbReference type="NCBI Taxonomy" id="32597"/>
    <lineage>
        <taxon>Eukaryota</taxon>
        <taxon>Sar</taxon>
        <taxon>Alveolata</taxon>
        <taxon>Perkinsozoa</taxon>
        <taxon>Perkinsea</taxon>
        <taxon>Perkinsida</taxon>
        <taxon>Perkinsidae</taxon>
        <taxon>Perkinsus</taxon>
    </lineage>
</organism>
<keyword evidence="3 5" id="KW-0274">FAD</keyword>
<feature type="region of interest" description="Disordered" evidence="6">
    <location>
        <begin position="991"/>
        <end position="1011"/>
    </location>
</feature>
<dbReference type="SUPFAM" id="SSF50249">
    <property type="entry name" value="Nucleic acid-binding proteins"/>
    <property type="match status" value="1"/>
</dbReference>
<feature type="binding site" evidence="5">
    <location>
        <position position="1676"/>
    </location>
    <ligand>
        <name>FAD</name>
        <dbReference type="ChEBI" id="CHEBI:57692"/>
    </ligand>
</feature>
<dbReference type="GO" id="GO:0016491">
    <property type="term" value="F:oxidoreductase activity"/>
    <property type="evidence" value="ECO:0007669"/>
    <property type="project" value="UniProtKB-KW"/>
</dbReference>
<dbReference type="InterPro" id="IPR008333">
    <property type="entry name" value="Cbr1-like_FAD-bd_dom"/>
</dbReference>
<feature type="binding site" evidence="5">
    <location>
        <position position="1694"/>
    </location>
    <ligand>
        <name>FAD</name>
        <dbReference type="ChEBI" id="CHEBI:57692"/>
    </ligand>
</feature>
<dbReference type="Gene3D" id="2.40.50.140">
    <property type="entry name" value="Nucleic acid-binding proteins"/>
    <property type="match status" value="1"/>
</dbReference>
<dbReference type="Pfam" id="PF00970">
    <property type="entry name" value="FAD_binding_6"/>
    <property type="match status" value="1"/>
</dbReference>
<dbReference type="InterPro" id="IPR036361">
    <property type="entry name" value="SAP_dom_sf"/>
</dbReference>
<feature type="binding site" evidence="5">
    <location>
        <position position="1710"/>
    </location>
    <ligand>
        <name>FAD</name>
        <dbReference type="ChEBI" id="CHEBI:57692"/>
    </ligand>
</feature>
<feature type="binding site" evidence="5">
    <location>
        <position position="1675"/>
    </location>
    <ligand>
        <name>FAD</name>
        <dbReference type="ChEBI" id="CHEBI:57692"/>
    </ligand>
</feature>
<dbReference type="EMBL" id="JABANM010025429">
    <property type="protein sequence ID" value="KAF4714618.1"/>
    <property type="molecule type" value="Genomic_DNA"/>
</dbReference>
<gene>
    <name evidence="10" type="primary">COG8_4</name>
    <name evidence="10" type="ORF">FOZ62_020822</name>
</gene>
<feature type="domain" description="FAD-binding FR-type" evidence="9">
    <location>
        <begin position="1615"/>
        <end position="1736"/>
    </location>
</feature>
<dbReference type="Gene3D" id="2.40.30.10">
    <property type="entry name" value="Translation factors"/>
    <property type="match status" value="1"/>
</dbReference>
<dbReference type="InterPro" id="IPR017938">
    <property type="entry name" value="Riboflavin_synthase-like_b-brl"/>
</dbReference>
<feature type="compositionally biased region" description="Gly residues" evidence="6">
    <location>
        <begin position="762"/>
        <end position="775"/>
    </location>
</feature>
<feature type="compositionally biased region" description="Basic residues" evidence="6">
    <location>
        <begin position="950"/>
        <end position="961"/>
    </location>
</feature>
<evidence type="ECO:0000256" key="5">
    <source>
        <dbReference type="PIRSR" id="PIRSR601834-1"/>
    </source>
</evidence>
<dbReference type="Pfam" id="PF04124">
    <property type="entry name" value="Dor1"/>
    <property type="match status" value="1"/>
</dbReference>
<comment type="caution">
    <text evidence="10">The sequence shown here is derived from an EMBL/GenBank/DDBJ whole genome shotgun (WGS) entry which is preliminary data.</text>
</comment>
<protein>
    <submittedName>
        <fullName evidence="10">Conserved oligomeric Golgi complex component</fullName>
    </submittedName>
</protein>
<feature type="non-terminal residue" evidence="10">
    <location>
        <position position="1873"/>
    </location>
</feature>
<dbReference type="CDD" id="cd06183">
    <property type="entry name" value="cyt_b5_reduct_like"/>
    <property type="match status" value="1"/>
</dbReference>
<dbReference type="PROSITE" id="PS50126">
    <property type="entry name" value="S1"/>
    <property type="match status" value="1"/>
</dbReference>
<dbReference type="Gene3D" id="3.40.50.80">
    <property type="entry name" value="Nucleotide-binding domain of ferredoxin-NADP reductase (FNR) module"/>
    <property type="match status" value="1"/>
</dbReference>
<feature type="compositionally biased region" description="Basic and acidic residues" evidence="6">
    <location>
        <begin position="962"/>
        <end position="971"/>
    </location>
</feature>
<feature type="domain" description="SAP" evidence="8">
    <location>
        <begin position="249"/>
        <end position="283"/>
    </location>
</feature>
<dbReference type="InterPro" id="IPR001433">
    <property type="entry name" value="OxRdtase_FAD/NAD-bd"/>
</dbReference>
<dbReference type="SUPFAM" id="SSF68906">
    <property type="entry name" value="SAP domain"/>
    <property type="match status" value="1"/>
</dbReference>
<dbReference type="SMART" id="SM00513">
    <property type="entry name" value="SAP"/>
    <property type="match status" value="1"/>
</dbReference>
<dbReference type="GO" id="GO:0000178">
    <property type="term" value="C:exosome (RNase complex)"/>
    <property type="evidence" value="ECO:0007669"/>
    <property type="project" value="InterPro"/>
</dbReference>
<evidence type="ECO:0000256" key="6">
    <source>
        <dbReference type="SAM" id="MobiDB-lite"/>
    </source>
</evidence>
<evidence type="ECO:0000259" key="8">
    <source>
        <dbReference type="PROSITE" id="PS50800"/>
    </source>
</evidence>
<dbReference type="GO" id="GO:0003723">
    <property type="term" value="F:RNA binding"/>
    <property type="evidence" value="ECO:0007669"/>
    <property type="project" value="InterPro"/>
</dbReference>
<comment type="cofactor">
    <cofactor evidence="1 5">
        <name>FAD</name>
        <dbReference type="ChEBI" id="CHEBI:57692"/>
    </cofactor>
</comment>
<dbReference type="InterPro" id="IPR001834">
    <property type="entry name" value="CBR-like"/>
</dbReference>
<feature type="compositionally biased region" description="Acidic residues" evidence="6">
    <location>
        <begin position="449"/>
        <end position="458"/>
    </location>
</feature>
<dbReference type="InterPro" id="IPR017927">
    <property type="entry name" value="FAD-bd_FR_type"/>
</dbReference>
<feature type="region of interest" description="Disordered" evidence="6">
    <location>
        <begin position="289"/>
        <end position="590"/>
    </location>
</feature>
<reference evidence="10 11" key="1">
    <citation type="submission" date="2020-04" db="EMBL/GenBank/DDBJ databases">
        <title>Perkinsus olseni comparative genomics.</title>
        <authorList>
            <person name="Bogema D.R."/>
        </authorList>
    </citation>
    <scope>NUCLEOTIDE SEQUENCE [LARGE SCALE GENOMIC DNA]</scope>
    <source>
        <strain evidence="10">ATCC PRA-205</strain>
    </source>
</reference>
<dbReference type="InterPro" id="IPR003034">
    <property type="entry name" value="SAP_dom"/>
</dbReference>
<dbReference type="InterPro" id="IPR007255">
    <property type="entry name" value="COG8"/>
</dbReference>
<dbReference type="SUPFAM" id="SSF63380">
    <property type="entry name" value="Riboflavin synthase domain-like"/>
    <property type="match status" value="1"/>
</dbReference>
<feature type="compositionally biased region" description="Basic and acidic residues" evidence="6">
    <location>
        <begin position="289"/>
        <end position="349"/>
    </location>
</feature>
<dbReference type="Pfam" id="PF02037">
    <property type="entry name" value="SAP"/>
    <property type="match status" value="1"/>
</dbReference>
<feature type="region of interest" description="Disordered" evidence="6">
    <location>
        <begin position="899"/>
        <end position="974"/>
    </location>
</feature>
<evidence type="ECO:0000259" key="7">
    <source>
        <dbReference type="PROSITE" id="PS50126"/>
    </source>
</evidence>
<evidence type="ECO:0000313" key="11">
    <source>
        <dbReference type="Proteomes" id="UP000574390"/>
    </source>
</evidence>
<dbReference type="Pfam" id="PF10447">
    <property type="entry name" value="EXOSC1"/>
    <property type="match status" value="1"/>
</dbReference>
<proteinExistence type="predicted"/>
<evidence type="ECO:0000259" key="9">
    <source>
        <dbReference type="PROSITE" id="PS51384"/>
    </source>
</evidence>
<feature type="binding site" evidence="5">
    <location>
        <position position="1711"/>
    </location>
    <ligand>
        <name>FAD</name>
        <dbReference type="ChEBI" id="CHEBI:57692"/>
    </ligand>
</feature>
<feature type="compositionally biased region" description="Gly residues" evidence="6">
    <location>
        <begin position="711"/>
        <end position="721"/>
    </location>
</feature>
<feature type="compositionally biased region" description="Basic and acidic residues" evidence="6">
    <location>
        <begin position="528"/>
        <end position="541"/>
    </location>
</feature>
<dbReference type="SUPFAM" id="SSF52343">
    <property type="entry name" value="Ferredoxin reductase-like, C-terminal NADP-linked domain"/>
    <property type="match status" value="1"/>
</dbReference>
<dbReference type="Pfam" id="PF00175">
    <property type="entry name" value="NAD_binding_1"/>
    <property type="match status" value="1"/>
</dbReference>
<evidence type="ECO:0000256" key="3">
    <source>
        <dbReference type="ARBA" id="ARBA00022827"/>
    </source>
</evidence>
<dbReference type="InterPro" id="IPR003029">
    <property type="entry name" value="S1_domain"/>
</dbReference>
<feature type="binding site" evidence="5">
    <location>
        <position position="1677"/>
    </location>
    <ligand>
        <name>FAD</name>
        <dbReference type="ChEBI" id="CHEBI:57692"/>
    </ligand>
</feature>
<evidence type="ECO:0000256" key="4">
    <source>
        <dbReference type="ARBA" id="ARBA00023002"/>
    </source>
</evidence>
<dbReference type="Proteomes" id="UP000574390">
    <property type="component" value="Unassembled WGS sequence"/>
</dbReference>
<feature type="region of interest" description="Disordered" evidence="6">
    <location>
        <begin position="697"/>
        <end position="839"/>
    </location>
</feature>
<feature type="domain" description="S1 motif" evidence="7">
    <location>
        <begin position="69"/>
        <end position="149"/>
    </location>
</feature>
<feature type="compositionally biased region" description="Basic and acidic residues" evidence="6">
    <location>
        <begin position="701"/>
        <end position="710"/>
    </location>
</feature>
<feature type="compositionally biased region" description="Low complexity" evidence="6">
    <location>
        <begin position="395"/>
        <end position="421"/>
    </location>
</feature>
<feature type="binding site" evidence="5">
    <location>
        <position position="1767"/>
    </location>
    <ligand>
        <name>FAD</name>
        <dbReference type="ChEBI" id="CHEBI:57692"/>
    </ligand>
</feature>
<dbReference type="InterPro" id="IPR039261">
    <property type="entry name" value="FNR_nucleotide-bd"/>
</dbReference>
<keyword evidence="2 5" id="KW-0285">Flavoprotein</keyword>
<dbReference type="PROSITE" id="PS50800">
    <property type="entry name" value="SAP"/>
    <property type="match status" value="1"/>
</dbReference>
<dbReference type="PROSITE" id="PS51384">
    <property type="entry name" value="FAD_FR"/>
    <property type="match status" value="1"/>
</dbReference>
<feature type="binding site" evidence="5">
    <location>
        <position position="1692"/>
    </location>
    <ligand>
        <name>FAD</name>
        <dbReference type="ChEBI" id="CHEBI:57692"/>
    </ligand>
</feature>
<evidence type="ECO:0000313" key="10">
    <source>
        <dbReference type="EMBL" id="KAF4714618.1"/>
    </source>
</evidence>
<evidence type="ECO:0000256" key="2">
    <source>
        <dbReference type="ARBA" id="ARBA00022630"/>
    </source>
</evidence>
<dbReference type="PANTHER" id="PTHR19370">
    <property type="entry name" value="NADH-CYTOCHROME B5 REDUCTASE"/>
    <property type="match status" value="1"/>
</dbReference>
<feature type="compositionally biased region" description="Basic and acidic residues" evidence="6">
    <location>
        <begin position="428"/>
        <end position="444"/>
    </location>
</feature>
<feature type="compositionally biased region" description="Polar residues" evidence="6">
    <location>
        <begin position="378"/>
        <end position="387"/>
    </location>
</feature>
<dbReference type="GO" id="GO:0017119">
    <property type="term" value="C:Golgi transport complex"/>
    <property type="evidence" value="ECO:0007669"/>
    <property type="project" value="InterPro"/>
</dbReference>
<dbReference type="InterPro" id="IPR012340">
    <property type="entry name" value="NA-bd_OB-fold"/>
</dbReference>
<dbReference type="PRINTS" id="PR00406">
    <property type="entry name" value="CYTB5RDTASE"/>
</dbReference>
<dbReference type="Gene3D" id="1.10.720.30">
    <property type="entry name" value="SAP domain"/>
    <property type="match status" value="1"/>
</dbReference>
<name>A0A7J6R1Y1_PEROL</name>
<accession>A0A7J6R1Y1</accession>
<feature type="compositionally biased region" description="Basic and acidic residues" evidence="6">
    <location>
        <begin position="550"/>
        <end position="569"/>
    </location>
</feature>
<sequence>MATASVGAFVSFGDLVSVPEGVAVTASSGLKAVGDDGQYVSAKMGTVKVEENKLMIEGPTAPFVPPSAGDVVYARVARITKQKAECVIVADHAGRPNNCGYRGHIRVQDVRYYDIDAVAIEECFRPGDLIKCQVLSIGDSRSYLLTTSGTDASLGVVMATSVNGGLAAAALRGDASRHVIALRSPPSAGLMVYDEVLGHGGAGEEEGGPTGVAARGGPGLKAYTLFTSSLLTVVLVVLALGGEGGEEELEALKVAELKVKLKDAKLPISGTKAVLVGRLLEHYRALDTEEKEAAADEKKTSADSEKKEPAHNEMKEAAGEEKETVAADDKEERAADDREEGDSQMKVADEDTSATPRKEKNSSSSTETKTRGNEATPAASNTGSKPPSSAAGEDASSCAVEAGSSAAAVSAVDASEGTSEGSQEEGEERTRSPPKDREDGKEEPSGNAEDTEMIESVEESPRSRKDEEGEDAAAAVIQTKSGKAIPKITWGQSGDGGRDVGSRSPLAGEGGRSPGSRKRSLSGGEESDDRRKAERARRFGTEEGGDQEMADERGGGDDSESKQREEGIELKTQSEVAGQGERRKDEAPPVAKAMEKFAEFVDRVMHDAQLITAEDVMAEERNAGILDLALEQFSKEEVTEMMLDVDRDIKREFRWREGIRWPPSMFHGRFRRACRMAGLRGMPDDRFGGYSGGKGSWGKGRWGEGDRREGPWGGQWSGGRSGPPRGRAAYFGHDDRAGIREPSPPLEGMDRMSSPTRLRGRSFGGGINGEEGSSGGFRSRQPWGRSERGSGVWQHDDRTGGRSFDPTSEPPSAGRRDERRGYRSRSRSPLPPMQSNLPTELKNIVDDFIRDNRLDERAASALLQRTTPDVLVRVLEMGRLTGPNHSRELMLRLRDIGGGGGGGFRRSGGSPPFSGGGRRRPFSPPPSSRRRSRSRSEDRSRRPASPPAYRRPHRGRNHSRSGSRERPEHSSSRRHTVAVLIIGVFYDGSDGDGSDESSFGGEQWTGVDSEDVNELTREYRRNTQAATDPYLGLLYPDKDPSEYESLPLAGCAMDYLPTLCANYTVERVNAEASDMDVDIARTNDEMESLAVNNYKAFISAAKVLRRVDKDMYKAREDLQGVGKGLGPLQESLATLRRDTSKDLHTKKAALRQVVSHTGIHDLLELPALIDATIRNKLYLEALELLSFADRTLRALTLAASTSRPAGPDSLHDRPVPSVVETLKEQVNAQRSHLLSSLILQLGSPQLHLPLAVPVVNHLRRVLPTVLHGGSSQQVEMIIRVAFLSQRCQYADQQKETITSQADSATGGALLNALRAGSDLLRTNVFDTAMQYRSLFDPPKSKVDPLAVWMSAQVSWFVSLVSGFVITLPLDPSEELPFDASQLAALYRYCSHASSTLGRVDCAFMPLLEPLLDAYLQQYICGVCLDQIAMEDFNSEMQKYHWLPSTALIQGPDDYDLASVDDRAALTIYLTRHRPLAVFFNEVTAAMNELRQCPALSIADPVAKSLSHCLGEVARSLHDLAGTIASADKQELQRMTRHFVDIVVPVVASMFSKIYGDAAEGLLPLITKVPSDAHLVDSSEPVEAGRSGESQDGVVGASAFAARKWWVNSHIALKKGRSFTAKLIDKTDVSHDVRRFTFALPHQNDILGLPIGHHVKLTASMPNPRTGLAPVESVSRPYTPTTLDDRKGSFQLVVKVYPSGQDERHPDGGWMSQYLDKLEPGQDSIQVTGPVGRLTYKGNGIFDIVRSECQSCNGIKNLGMVAGGTGITPHYQIIQHILQTQDPMKMSLLCANKTPDDVLLGPEIAMLADTHPGQLKVHHTVDNASMNPSWSGYIGRVTKEMLRDTMPKPGPDTLILLCGPKPMNEAAKGLLKEL</sequence>
<feature type="compositionally biased region" description="Basic and acidic residues" evidence="6">
    <location>
        <begin position="580"/>
        <end position="590"/>
    </location>
</feature>
<evidence type="ECO:0000256" key="1">
    <source>
        <dbReference type="ARBA" id="ARBA00001974"/>
    </source>
</evidence>
<keyword evidence="4" id="KW-0560">Oxidoreductase</keyword>